<dbReference type="GO" id="GO:0003677">
    <property type="term" value="F:DNA binding"/>
    <property type="evidence" value="ECO:0007669"/>
    <property type="project" value="InterPro"/>
</dbReference>
<keyword evidence="6" id="KW-0862">Zinc</keyword>
<keyword evidence="5" id="KW-0378">Hydrolase</keyword>
<evidence type="ECO:0000256" key="6">
    <source>
        <dbReference type="ARBA" id="ARBA00022833"/>
    </source>
</evidence>
<dbReference type="SMART" id="SM00518">
    <property type="entry name" value="AP2Ec"/>
    <property type="match status" value="1"/>
</dbReference>
<keyword evidence="4" id="KW-0227">DNA damage</keyword>
<evidence type="ECO:0000259" key="8">
    <source>
        <dbReference type="Pfam" id="PF01261"/>
    </source>
</evidence>
<dbReference type="NCBIfam" id="TIGR00587">
    <property type="entry name" value="nfo"/>
    <property type="match status" value="1"/>
</dbReference>
<evidence type="ECO:0000256" key="7">
    <source>
        <dbReference type="ARBA" id="ARBA00023204"/>
    </source>
</evidence>
<dbReference type="AlphaFoldDB" id="A0A6C0LVN2"/>
<proteinExistence type="inferred from homology"/>
<dbReference type="PANTHER" id="PTHR21445:SF0">
    <property type="entry name" value="APURINIC-APYRIMIDINIC ENDONUCLEASE"/>
    <property type="match status" value="1"/>
</dbReference>
<dbReference type="InterPro" id="IPR013022">
    <property type="entry name" value="Xyl_isomerase-like_TIM-brl"/>
</dbReference>
<feature type="domain" description="Xylose isomerase-like TIM barrel" evidence="8">
    <location>
        <begin position="31"/>
        <end position="266"/>
    </location>
</feature>
<keyword evidence="7" id="KW-0234">DNA repair</keyword>
<evidence type="ECO:0000256" key="1">
    <source>
        <dbReference type="ARBA" id="ARBA00001947"/>
    </source>
</evidence>
<reference evidence="9" key="1">
    <citation type="journal article" date="2020" name="Nature">
        <title>Giant virus diversity and host interactions through global metagenomics.</title>
        <authorList>
            <person name="Schulz F."/>
            <person name="Roux S."/>
            <person name="Paez-Espino D."/>
            <person name="Jungbluth S."/>
            <person name="Walsh D.A."/>
            <person name="Denef V.J."/>
            <person name="McMahon K.D."/>
            <person name="Konstantinidis K.T."/>
            <person name="Eloe-Fadrosh E.A."/>
            <person name="Kyrpides N.C."/>
            <person name="Woyke T."/>
        </authorList>
    </citation>
    <scope>NUCLEOTIDE SEQUENCE</scope>
    <source>
        <strain evidence="9">GVMAG-S-1016713-169</strain>
    </source>
</reference>
<protein>
    <recommendedName>
        <fullName evidence="8">Xylose isomerase-like TIM barrel domain-containing protein</fullName>
    </recommendedName>
</protein>
<dbReference type="GO" id="GO:0006284">
    <property type="term" value="P:base-excision repair"/>
    <property type="evidence" value="ECO:0007669"/>
    <property type="project" value="TreeGrafter"/>
</dbReference>
<dbReference type="Pfam" id="PF01261">
    <property type="entry name" value="AP_endonuc_2"/>
    <property type="match status" value="1"/>
</dbReference>
<dbReference type="GO" id="GO:0008270">
    <property type="term" value="F:zinc ion binding"/>
    <property type="evidence" value="ECO:0007669"/>
    <property type="project" value="InterPro"/>
</dbReference>
<dbReference type="InterPro" id="IPR036237">
    <property type="entry name" value="Xyl_isomerase-like_sf"/>
</dbReference>
<comment type="similarity">
    <text evidence="2">Belongs to the AP endonuclease 2 family.</text>
</comment>
<dbReference type="EMBL" id="MN740578">
    <property type="protein sequence ID" value="QHU34687.1"/>
    <property type="molecule type" value="Genomic_DNA"/>
</dbReference>
<dbReference type="InterPro" id="IPR001719">
    <property type="entry name" value="AP_endonuc_2"/>
</dbReference>
<dbReference type="PANTHER" id="PTHR21445">
    <property type="entry name" value="ENDONUCLEASE IV ENDODEOXYRIBONUCLEASE IV"/>
    <property type="match status" value="1"/>
</dbReference>
<dbReference type="Gene3D" id="3.20.20.150">
    <property type="entry name" value="Divalent-metal-dependent TIM barrel enzymes"/>
    <property type="match status" value="1"/>
</dbReference>
<dbReference type="PROSITE" id="PS51432">
    <property type="entry name" value="AP_NUCLEASE_F2_4"/>
    <property type="match status" value="1"/>
</dbReference>
<evidence type="ECO:0000256" key="5">
    <source>
        <dbReference type="ARBA" id="ARBA00022801"/>
    </source>
</evidence>
<name>A0A6C0LVN2_9ZZZZ</name>
<keyword evidence="3" id="KW-0479">Metal-binding</keyword>
<dbReference type="GO" id="GO:0003906">
    <property type="term" value="F:DNA-(apurinic or apyrimidinic site) endonuclease activity"/>
    <property type="evidence" value="ECO:0007669"/>
    <property type="project" value="TreeGrafter"/>
</dbReference>
<dbReference type="InterPro" id="IPR018246">
    <property type="entry name" value="AP_endonuc_F2_Zn_BS"/>
</dbReference>
<evidence type="ECO:0000313" key="9">
    <source>
        <dbReference type="EMBL" id="QHU34687.1"/>
    </source>
</evidence>
<dbReference type="PROSITE" id="PS00731">
    <property type="entry name" value="AP_NUCLEASE_F2_3"/>
    <property type="match status" value="1"/>
</dbReference>
<dbReference type="SUPFAM" id="SSF51658">
    <property type="entry name" value="Xylose isomerase-like"/>
    <property type="match status" value="1"/>
</dbReference>
<sequence>MNTIYKVDWTIGEHISFLGGIKPTLYQAITKGMYCMQIFMGSPRSYKRNYIFDEDIEDCKKLLERFPTHIFSHFPYIANLAGKSNKNGLAWDGDSTIDNSVYIMLNGLEYELDVISRIGKGVVIHPGSFPDRDLGHKAVAKTINKIKFTENGMLLLENCAGEGNKLCRDFTEIQFVLSHLTESQVKHVGVCVDTAHIWGCGDYDLREPEEVCRMFTDFDNIIGLNKFKLLHLNDSKVFMGSKKDRHADIGVGEIWKDDYSSLLVLLDLCESNEIPVILETGGPCMKTISQLRK</sequence>
<dbReference type="GO" id="GO:0008081">
    <property type="term" value="F:phosphoric diester hydrolase activity"/>
    <property type="evidence" value="ECO:0007669"/>
    <property type="project" value="TreeGrafter"/>
</dbReference>
<evidence type="ECO:0000256" key="3">
    <source>
        <dbReference type="ARBA" id="ARBA00022723"/>
    </source>
</evidence>
<organism evidence="9">
    <name type="scientific">viral metagenome</name>
    <dbReference type="NCBI Taxonomy" id="1070528"/>
    <lineage>
        <taxon>unclassified sequences</taxon>
        <taxon>metagenomes</taxon>
        <taxon>organismal metagenomes</taxon>
    </lineage>
</organism>
<comment type="cofactor">
    <cofactor evidence="1">
        <name>Zn(2+)</name>
        <dbReference type="ChEBI" id="CHEBI:29105"/>
    </cofactor>
</comment>
<evidence type="ECO:0000256" key="2">
    <source>
        <dbReference type="ARBA" id="ARBA00005340"/>
    </source>
</evidence>
<evidence type="ECO:0000256" key="4">
    <source>
        <dbReference type="ARBA" id="ARBA00022763"/>
    </source>
</evidence>
<accession>A0A6C0LVN2</accession>